<evidence type="ECO:0000313" key="4">
    <source>
        <dbReference type="Proteomes" id="UP000234271"/>
    </source>
</evidence>
<dbReference type="AlphaFoldDB" id="A0A2N9YAS6"/>
<dbReference type="EMBL" id="CP018889">
    <property type="protein sequence ID" value="AUI67550.2"/>
    <property type="molecule type" value="Genomic_DNA"/>
</dbReference>
<dbReference type="PANTHER" id="PTHR12526">
    <property type="entry name" value="GLYCOSYLTRANSFERASE"/>
    <property type="match status" value="1"/>
</dbReference>
<dbReference type="PANTHER" id="PTHR12526:SF629">
    <property type="entry name" value="TEICHURONIC ACID BIOSYNTHESIS GLYCOSYLTRANSFERASE TUAH-RELATED"/>
    <property type="match status" value="1"/>
</dbReference>
<organism evidence="3 4">
    <name type="scientific">Beggiatoa leptomitoformis</name>
    <dbReference type="NCBI Taxonomy" id="288004"/>
    <lineage>
        <taxon>Bacteria</taxon>
        <taxon>Pseudomonadati</taxon>
        <taxon>Pseudomonadota</taxon>
        <taxon>Gammaproteobacteria</taxon>
        <taxon>Thiotrichales</taxon>
        <taxon>Thiotrichaceae</taxon>
        <taxon>Beggiatoa</taxon>
    </lineage>
</organism>
<dbReference type="Proteomes" id="UP000234271">
    <property type="component" value="Chromosome"/>
</dbReference>
<dbReference type="RefSeq" id="WP_062149475.1">
    <property type="nucleotide sequence ID" value="NZ_CP012373.2"/>
</dbReference>
<dbReference type="SUPFAM" id="SSF53756">
    <property type="entry name" value="UDP-Glycosyltransferase/glycogen phosphorylase"/>
    <property type="match status" value="1"/>
</dbReference>
<gene>
    <name evidence="3" type="ORF">BLE401_01795</name>
</gene>
<keyword evidence="2 3" id="KW-0808">Transferase</keyword>
<evidence type="ECO:0000313" key="3">
    <source>
        <dbReference type="EMBL" id="AUI67550.2"/>
    </source>
</evidence>
<dbReference type="Gene3D" id="3.40.50.2000">
    <property type="entry name" value="Glycogen Phosphorylase B"/>
    <property type="match status" value="1"/>
</dbReference>
<dbReference type="GO" id="GO:0016757">
    <property type="term" value="F:glycosyltransferase activity"/>
    <property type="evidence" value="ECO:0007669"/>
    <property type="project" value="UniProtKB-KW"/>
</dbReference>
<sequence length="359" mass="40837">MSNSHLKLCYVLAYRQPTYIRTVSLLKALQQIQEITLFTAINRKTGILRYIDTIWQLIQIRWKHNPDYYILGFRGHEIFWFIKLITVGKPLIFDSLLSPSAALIGDKKQGNLGVFLGKILFYFEKSILHHANYILTDTQLHVDFLCKQFCLPPNKVFAIPVGADETLPSISPIQKTHFEVLFYGSFLPLHGMSIMLEAASHLKDKPIHFVFIGGNGKNLKEFKKLQEKFSLYHNISHIEWVDFSTLIHKYIPNADLGLGGAFGNTPQAQRVITGKTSQFLALGKPTIVGKIKENIDFIDKKNCLLVEQGDVFALVTAIEWAYQHQVELPAIGQAGLQLYQKQLSIKQISQVLKKVLKLC</sequence>
<evidence type="ECO:0000256" key="2">
    <source>
        <dbReference type="ARBA" id="ARBA00022679"/>
    </source>
</evidence>
<reference evidence="4" key="1">
    <citation type="submission" date="2016-12" db="EMBL/GenBank/DDBJ databases">
        <title>Complete Genome Sequence of Beggiatoa leptomitiformis D-401.</title>
        <authorList>
            <person name="Fomenkov A."/>
            <person name="Vincze T."/>
            <person name="Grabovich M."/>
            <person name="Anton B.P."/>
            <person name="Dubinina G."/>
            <person name="Orlova M."/>
            <person name="Belousova E."/>
            <person name="Roberts R.J."/>
        </authorList>
    </citation>
    <scope>NUCLEOTIDE SEQUENCE [LARGE SCALE GENOMIC DNA]</scope>
    <source>
        <strain evidence="4">D-401</strain>
    </source>
</reference>
<dbReference type="OrthoDB" id="9790710at2"/>
<keyword evidence="1" id="KW-0328">Glycosyltransferase</keyword>
<proteinExistence type="predicted"/>
<dbReference type="STRING" id="288004.AL038_04210"/>
<name>A0A2N9YAS6_9GAMM</name>
<evidence type="ECO:0000256" key="1">
    <source>
        <dbReference type="ARBA" id="ARBA00022676"/>
    </source>
</evidence>
<keyword evidence="4" id="KW-1185">Reference proteome</keyword>
<dbReference type="Pfam" id="PF13692">
    <property type="entry name" value="Glyco_trans_1_4"/>
    <property type="match status" value="1"/>
</dbReference>
<protein>
    <submittedName>
        <fullName evidence="3">Glycosyltransferase</fullName>
    </submittedName>
</protein>
<accession>A0A2N9YAS6</accession>
<dbReference type="KEGG" id="blep:AL038_04210"/>